<gene>
    <name evidence="1" type="ORF">ASKIR_0035</name>
    <name evidence="2" type="ORF">CP959_03530</name>
</gene>
<keyword evidence="4" id="KW-1185">Reference proteome</keyword>
<reference evidence="2 4" key="1">
    <citation type="submission" date="2017-09" db="EMBL/GenBank/DDBJ databases">
        <title>Genomics of the genus Arcobacter.</title>
        <authorList>
            <person name="Perez-Cataluna A."/>
            <person name="Figueras M.J."/>
            <person name="Salas-Masso N."/>
        </authorList>
    </citation>
    <scope>NUCLEOTIDE SEQUENCE [LARGE SCALE GENOMIC DNA]</scope>
    <source>
        <strain evidence="2 4">LMG 6621</strain>
    </source>
</reference>
<evidence type="ECO:0000313" key="3">
    <source>
        <dbReference type="Proteomes" id="UP000262029"/>
    </source>
</evidence>
<dbReference type="EMBL" id="CP032099">
    <property type="protein sequence ID" value="AXX83878.1"/>
    <property type="molecule type" value="Genomic_DNA"/>
</dbReference>
<dbReference type="AlphaFoldDB" id="A0AAD0WMI2"/>
<protein>
    <recommendedName>
        <fullName evidence="5">Antitoxin</fullName>
    </recommendedName>
</protein>
<dbReference type="EMBL" id="NXIC01000001">
    <property type="protein sequence ID" value="RXI27174.1"/>
    <property type="molecule type" value="Genomic_DNA"/>
</dbReference>
<evidence type="ECO:0000313" key="1">
    <source>
        <dbReference type="EMBL" id="AXX83878.1"/>
    </source>
</evidence>
<accession>A0AAD0WMI2</accession>
<dbReference type="Proteomes" id="UP000290580">
    <property type="component" value="Unassembled WGS sequence"/>
</dbReference>
<dbReference type="RefSeq" id="WP_066160683.1">
    <property type="nucleotide sequence ID" value="NZ_CP032099.1"/>
</dbReference>
<organism evidence="1 3">
    <name type="scientific">Aliarcobacter skirrowii CCUG 10374</name>
    <dbReference type="NCBI Taxonomy" id="1032239"/>
    <lineage>
        <taxon>Bacteria</taxon>
        <taxon>Pseudomonadati</taxon>
        <taxon>Campylobacterota</taxon>
        <taxon>Epsilonproteobacteria</taxon>
        <taxon>Campylobacterales</taxon>
        <taxon>Arcobacteraceae</taxon>
        <taxon>Aliarcobacter</taxon>
    </lineage>
</organism>
<name>A0AAD0WMI2_9BACT</name>
<dbReference type="Proteomes" id="UP000262029">
    <property type="component" value="Chromosome"/>
</dbReference>
<dbReference type="GeneID" id="61749791"/>
<proteinExistence type="predicted"/>
<sequence length="127" mass="14817">MSLIQYTSDEMFSATDLVRKNKYIFDKIQSKEIQKAIILRDGKPSAIIFDFTEYEKIMKEYLSLKSNTTGKTSDKIEKINKIGDNEISQDDFQIALKEIEKLSANSESKFDNELVETNQKLNDFWEK</sequence>
<evidence type="ECO:0000313" key="4">
    <source>
        <dbReference type="Proteomes" id="UP000290580"/>
    </source>
</evidence>
<evidence type="ECO:0008006" key="5">
    <source>
        <dbReference type="Google" id="ProtNLM"/>
    </source>
</evidence>
<evidence type="ECO:0000313" key="2">
    <source>
        <dbReference type="EMBL" id="RXI27174.1"/>
    </source>
</evidence>
<reference evidence="1 3" key="2">
    <citation type="submission" date="2018-08" db="EMBL/GenBank/DDBJ databases">
        <title>Complete genome of the Arcobacter skirrowii type strain LMG 6621.</title>
        <authorList>
            <person name="Miller W.G."/>
            <person name="Yee E."/>
            <person name="Bono J.L."/>
        </authorList>
    </citation>
    <scope>NUCLEOTIDE SEQUENCE [LARGE SCALE GENOMIC DNA]</scope>
    <source>
        <strain evidence="1 3">CCUG 10374</strain>
    </source>
</reference>